<evidence type="ECO:0000256" key="1">
    <source>
        <dbReference type="SAM" id="MobiDB-lite"/>
    </source>
</evidence>
<name>A0ABY9YJS3_9GAMM</name>
<organism evidence="3 4">
    <name type="scientific">Stenotrophomonas oahuensis</name>
    <dbReference type="NCBI Taxonomy" id="3003271"/>
    <lineage>
        <taxon>Bacteria</taxon>
        <taxon>Pseudomonadati</taxon>
        <taxon>Pseudomonadota</taxon>
        <taxon>Gammaproteobacteria</taxon>
        <taxon>Lysobacterales</taxon>
        <taxon>Lysobacteraceae</taxon>
        <taxon>Stenotrophomonas</taxon>
    </lineage>
</organism>
<dbReference type="EMBL" id="CP115541">
    <property type="protein sequence ID" value="WNH51122.1"/>
    <property type="molecule type" value="Genomic_DNA"/>
</dbReference>
<dbReference type="InterPro" id="IPR032871">
    <property type="entry name" value="AHH_dom_containing"/>
</dbReference>
<gene>
    <name evidence="3" type="ORF">PDM29_12160</name>
</gene>
<feature type="compositionally biased region" description="Basic and acidic residues" evidence="1">
    <location>
        <begin position="387"/>
        <end position="396"/>
    </location>
</feature>
<keyword evidence="4" id="KW-1185">Reference proteome</keyword>
<reference evidence="3 4" key="1">
    <citation type="submission" date="2022-12" db="EMBL/GenBank/DDBJ databases">
        <title>Two new species, Stenotrophomonas aracearum and Stenotrophomonas oahuensis, isolated from Anthurium (Araceae family) in Hawaii.</title>
        <authorList>
            <person name="Chunag S.C."/>
            <person name="Dobhal S."/>
            <person name="Alvarez A."/>
            <person name="Arif M."/>
        </authorList>
    </citation>
    <scope>NUCLEOTIDE SEQUENCE [LARGE SCALE GENOMIC DNA]</scope>
    <source>
        <strain evidence="3 4">A5586</strain>
    </source>
</reference>
<feature type="region of interest" description="Disordered" evidence="1">
    <location>
        <begin position="706"/>
        <end position="766"/>
    </location>
</feature>
<protein>
    <submittedName>
        <fullName evidence="3">AHH domain-containing protein</fullName>
    </submittedName>
</protein>
<dbReference type="InterPro" id="IPR046519">
    <property type="entry name" value="X-Tfes_XVIPCD"/>
</dbReference>
<evidence type="ECO:0000313" key="3">
    <source>
        <dbReference type="EMBL" id="WNH51122.1"/>
    </source>
</evidence>
<dbReference type="RefSeq" id="WP_311190381.1">
    <property type="nucleotide sequence ID" value="NZ_CP115541.1"/>
</dbReference>
<sequence>MPDTPVFQAHHLVEQALFEKNALLKALAKGGHFELDGASNILNLPADPALATKLDVTPHSGGPLGDYSKELRNALKEMEESSAGQIALGKKAATADQQAAALKYIAGQVDELTETMRAGLINGDLLTNTPEGMTRKQANKQIREFFSDLDGYRAEHAEQIAELKTMQPDELRWRAVTQSEASINHALDAIDQPGKTALSKDWGGPASMGNAIEEANHAGRLPLTESTAARVRTNFSAEMPLTIARPAPTPTAPELAGNVGKAAAGDAGAAEIAATRGRISGAGVLTAAGVAALALDFAVTGHRVAELRSQGNQTGADSAATHFVGRTVGGFGGGFLLGAGYGALTGSWTGPGAVITGVVGGVVGGFGGEYWADYQDKKAVYTQVDRSGNEWSRDPEDPNSAWTRSVRAPTPEGGYRETRMVAAGRLVDELNYKSANDAYSLGLANLPEPRNPFRLNASADNDPPRSVEETSRHYVRNPTNGEWSLSIHEVIDGHIPLDRTAAVSAERASQLELDSQRIIAQNALNTPEAIAARYQVAYNQFGWNDFAAIEPVPGVITNAQTQPLPLKASDGNEYTLGGDGKWTTPGMIYGTNAAEGNIVEELNRTRHSQEAGVQEMYTMAELARANPTPTEFGLRGQVTAAYRSAGIARTAEEIDAAVAAVGQDHARDMSERMPYYLQVQKDGSLATLAGKEDERMEIKSVTTPEEIAQAHAQRATAQEAQPPANVAPSIPNTPSSAPAPADTAPATQDKPEVDRRHSMAPRPEDAGLVEQLRSSVAKLDERHNKAWDQSSDRLLASAYRLATEAGFKPGDKVDMALNEGTETRAAGTTLFVMRSGPGASPDPAANRAHMPTQEALAAAPEQQYAAANQSRDAQAQDRTQQLAQAQTQEQQQRDEQTRQGPRLG</sequence>
<dbReference type="Pfam" id="PF20410">
    <property type="entry name" value="X-Tfes_XVIPCD"/>
    <property type="match status" value="1"/>
</dbReference>
<feature type="region of interest" description="Disordered" evidence="1">
    <location>
        <begin position="386"/>
        <end position="413"/>
    </location>
</feature>
<dbReference type="Proteomes" id="UP001302072">
    <property type="component" value="Chromosome"/>
</dbReference>
<evidence type="ECO:0000259" key="2">
    <source>
        <dbReference type="Pfam" id="PF20410"/>
    </source>
</evidence>
<feature type="domain" description="X-Tfes XVIPCD" evidence="2">
    <location>
        <begin position="765"/>
        <end position="868"/>
    </location>
</feature>
<proteinExistence type="predicted"/>
<feature type="region of interest" description="Disordered" evidence="1">
    <location>
        <begin position="832"/>
        <end position="904"/>
    </location>
</feature>
<evidence type="ECO:0000313" key="4">
    <source>
        <dbReference type="Proteomes" id="UP001302072"/>
    </source>
</evidence>
<accession>A0ABY9YJS3</accession>
<feature type="compositionally biased region" description="Low complexity" evidence="1">
    <location>
        <begin position="727"/>
        <end position="747"/>
    </location>
</feature>
<dbReference type="Pfam" id="PF14412">
    <property type="entry name" value="AHH"/>
    <property type="match status" value="1"/>
</dbReference>
<feature type="compositionally biased region" description="Low complexity" evidence="1">
    <location>
        <begin position="853"/>
        <end position="890"/>
    </location>
</feature>
<feature type="compositionally biased region" description="Basic and acidic residues" evidence="1">
    <location>
        <begin position="749"/>
        <end position="765"/>
    </location>
</feature>